<keyword evidence="2" id="KW-1185">Reference proteome</keyword>
<comment type="caution">
    <text evidence="1">The sequence shown here is derived from an EMBL/GenBank/DDBJ whole genome shotgun (WGS) entry which is preliminary data.</text>
</comment>
<dbReference type="RefSeq" id="WP_184191684.1">
    <property type="nucleotide sequence ID" value="NZ_JACHLE010000007.1"/>
</dbReference>
<accession>A0A840KKA3</accession>
<name>A0A840KKA3_9FLAO</name>
<reference evidence="1 2" key="1">
    <citation type="submission" date="2020-08" db="EMBL/GenBank/DDBJ databases">
        <title>Functional genomics of gut bacteria from endangered species of beetles.</title>
        <authorList>
            <person name="Carlos-Shanley C."/>
        </authorList>
    </citation>
    <scope>NUCLEOTIDE SEQUENCE [LARGE SCALE GENOMIC DNA]</scope>
    <source>
        <strain evidence="1 2">S00151</strain>
    </source>
</reference>
<proteinExistence type="predicted"/>
<organism evidence="1 2">
    <name type="scientific">Chryseobacterium defluvii</name>
    <dbReference type="NCBI Taxonomy" id="160396"/>
    <lineage>
        <taxon>Bacteria</taxon>
        <taxon>Pseudomonadati</taxon>
        <taxon>Bacteroidota</taxon>
        <taxon>Flavobacteriia</taxon>
        <taxon>Flavobacteriales</taxon>
        <taxon>Weeksellaceae</taxon>
        <taxon>Chryseobacterium group</taxon>
        <taxon>Chryseobacterium</taxon>
    </lineage>
</organism>
<sequence length="252" mass="27957">MKKLLTLISVIGLVMVSGQKISDYKYVSVPDYFPTFKADYDLKNALTKLLKGKKYAILPGDRQQWSSEAKQNPCNVLHADIINDSGFLRNKVTLQLKDCNNKVVLTSKGSSSIKEYIEGYQDALKQSLVAVPVSNPVEITNTTVTQTETIETETVNEVKETSSVSSVEKKAERYTNGKLNLQKIQIDNSQFILADSNSSVPYATFKATTKKDVFRVKLANGDSTIGYYEKGNIVVEIPQSNGEYAKEVFSGK</sequence>
<gene>
    <name evidence="1" type="ORF">HNP38_003434</name>
</gene>
<evidence type="ECO:0000313" key="2">
    <source>
        <dbReference type="Proteomes" id="UP000592180"/>
    </source>
</evidence>
<protein>
    <submittedName>
        <fullName evidence="1">Uncharacterized protein</fullName>
    </submittedName>
</protein>
<dbReference type="Proteomes" id="UP000592180">
    <property type="component" value="Unassembled WGS sequence"/>
</dbReference>
<dbReference type="EMBL" id="JACHLE010000007">
    <property type="protein sequence ID" value="MBB4808094.1"/>
    <property type="molecule type" value="Genomic_DNA"/>
</dbReference>
<dbReference type="AlphaFoldDB" id="A0A840KKA3"/>
<evidence type="ECO:0000313" key="1">
    <source>
        <dbReference type="EMBL" id="MBB4808094.1"/>
    </source>
</evidence>